<accession>A0A075A0S5</accession>
<gene>
    <name evidence="1" type="ORF">T265_01058</name>
</gene>
<dbReference type="EMBL" id="KL596629">
    <property type="protein sequence ID" value="KER32966.1"/>
    <property type="molecule type" value="Genomic_DNA"/>
</dbReference>
<keyword evidence="2" id="KW-1185">Reference proteome</keyword>
<dbReference type="AlphaFoldDB" id="A0A075A0S5"/>
<dbReference type="RefSeq" id="XP_009163265.1">
    <property type="nucleotide sequence ID" value="XM_009165001.1"/>
</dbReference>
<dbReference type="Proteomes" id="UP000054324">
    <property type="component" value="Unassembled WGS sequence"/>
</dbReference>
<reference evidence="1 2" key="1">
    <citation type="submission" date="2013-11" db="EMBL/GenBank/DDBJ databases">
        <title>Opisthorchis viverrini - life in the bile duct.</title>
        <authorList>
            <person name="Young N.D."/>
            <person name="Nagarajan N."/>
            <person name="Lin S.J."/>
            <person name="Korhonen P.K."/>
            <person name="Jex A.R."/>
            <person name="Hall R.S."/>
            <person name="Safavi-Hemami H."/>
            <person name="Kaewkong W."/>
            <person name="Bertrand D."/>
            <person name="Gao S."/>
            <person name="Seet Q."/>
            <person name="Wongkham S."/>
            <person name="Teh B.T."/>
            <person name="Wongkham C."/>
            <person name="Intapan P.M."/>
            <person name="Maleewong W."/>
            <person name="Yang X."/>
            <person name="Hu M."/>
            <person name="Wang Z."/>
            <person name="Hofmann A."/>
            <person name="Sternberg P.W."/>
            <person name="Tan P."/>
            <person name="Wang J."/>
            <person name="Gasser R.B."/>
        </authorList>
    </citation>
    <scope>NUCLEOTIDE SEQUENCE [LARGE SCALE GENOMIC DNA]</scope>
</reference>
<name>A0A075A0S5_OPIVI</name>
<proteinExistence type="predicted"/>
<dbReference type="GeneID" id="20315246"/>
<evidence type="ECO:0000313" key="1">
    <source>
        <dbReference type="EMBL" id="KER32966.1"/>
    </source>
</evidence>
<dbReference type="CTD" id="20315246"/>
<protein>
    <submittedName>
        <fullName evidence="1">Uncharacterized protein</fullName>
    </submittedName>
</protein>
<organism evidence="1 2">
    <name type="scientific">Opisthorchis viverrini</name>
    <name type="common">Southeast Asian liver fluke</name>
    <dbReference type="NCBI Taxonomy" id="6198"/>
    <lineage>
        <taxon>Eukaryota</taxon>
        <taxon>Metazoa</taxon>
        <taxon>Spiralia</taxon>
        <taxon>Lophotrochozoa</taxon>
        <taxon>Platyhelminthes</taxon>
        <taxon>Trematoda</taxon>
        <taxon>Digenea</taxon>
        <taxon>Opisthorchiida</taxon>
        <taxon>Opisthorchiata</taxon>
        <taxon>Opisthorchiidae</taxon>
        <taxon>Opisthorchis</taxon>
    </lineage>
</organism>
<dbReference type="KEGG" id="ovi:T265_01058"/>
<evidence type="ECO:0000313" key="2">
    <source>
        <dbReference type="Proteomes" id="UP000054324"/>
    </source>
</evidence>
<sequence>MFATDWAIIVRERFGKQSVDLLLGNVSLLTQKASSGQADTIENLVPEFHQRVPDCSHHCPIVNHTAYPTYNLSNYLSILVNTCYQLVISHVTDWRLSELSWILIDYHSNVNECYKAIPQILRVAELSENHILLACFISSIHCYTSYPSMTVGANSFTCSDVNIQVHPARAGAVLATSSHRISDDRISNLVTARDGLK</sequence>